<proteinExistence type="predicted"/>
<gene>
    <name evidence="1" type="ORF">HFZ78_27785</name>
</gene>
<dbReference type="Pfam" id="PF13797">
    <property type="entry name" value="Post_transc_reg"/>
    <property type="match status" value="1"/>
</dbReference>
<evidence type="ECO:0000313" key="1">
    <source>
        <dbReference type="EMBL" id="QIZ10041.1"/>
    </source>
</evidence>
<dbReference type="AlphaFoldDB" id="A0A6H1P9Y3"/>
<protein>
    <submittedName>
        <fullName evidence="1">Post-transcriptional regulator</fullName>
    </submittedName>
</protein>
<name>A0A6H1P9Y3_PRIMG</name>
<dbReference type="InterPro" id="IPR025716">
    <property type="entry name" value="Post-transcriptional_regulator"/>
</dbReference>
<organism evidence="1 2">
    <name type="scientific">Priestia megaterium</name>
    <name type="common">Bacillus megaterium</name>
    <dbReference type="NCBI Taxonomy" id="1404"/>
    <lineage>
        <taxon>Bacteria</taxon>
        <taxon>Bacillati</taxon>
        <taxon>Bacillota</taxon>
        <taxon>Bacilli</taxon>
        <taxon>Bacillales</taxon>
        <taxon>Bacillaceae</taxon>
        <taxon>Priestia</taxon>
    </lineage>
</organism>
<dbReference type="EMBL" id="CP051128">
    <property type="protein sequence ID" value="QIZ10041.1"/>
    <property type="molecule type" value="Genomic_DNA"/>
</dbReference>
<dbReference type="Proteomes" id="UP000501868">
    <property type="component" value="Chromosome"/>
</dbReference>
<evidence type="ECO:0000313" key="2">
    <source>
        <dbReference type="Proteomes" id="UP000501868"/>
    </source>
</evidence>
<reference evidence="1 2" key="2">
    <citation type="submission" date="2020-04" db="EMBL/GenBank/DDBJ databases">
        <authorList>
            <person name="Fomenkov A."/>
            <person name="Anton B.P."/>
            <person name="Roberts R.J."/>
        </authorList>
    </citation>
    <scope>NUCLEOTIDE SEQUENCE [LARGE SCALE GENOMIC DNA]</scope>
    <source>
        <strain evidence="1 2">S2</strain>
    </source>
</reference>
<reference evidence="1 2" key="1">
    <citation type="submission" date="2020-04" db="EMBL/GenBank/DDBJ databases">
        <title>Genome-Wide Identification of 5-Methylcytosine Sites in Bacterial Genomes By High-Throughput Sequencing of MspJI Restriction Fragments.</title>
        <authorList>
            <person name="Wu V."/>
        </authorList>
    </citation>
    <scope>NUCLEOTIDE SEQUENCE [LARGE SCALE GENOMIC DNA]</scope>
    <source>
        <strain evidence="1 2">S2</strain>
    </source>
</reference>
<accession>A0A6H1P9Y3</accession>
<sequence length="98" mass="11681">MDNSHRFEHFRTQVQPAVASKLTEFQLLGIDSVTEKELWDFLIKKKWKKVKEEMKLYEIIQEILSVKASDYLSFATIEAYKTTEFSFDDEDELKELLK</sequence>